<dbReference type="InterPro" id="IPR041078">
    <property type="entry name" value="Plavaka"/>
</dbReference>
<feature type="region of interest" description="Disordered" evidence="1">
    <location>
        <begin position="106"/>
        <end position="126"/>
    </location>
</feature>
<dbReference type="EMBL" id="JH971406">
    <property type="protein sequence ID" value="EKM75982.1"/>
    <property type="molecule type" value="Genomic_DNA"/>
</dbReference>
<reference evidence="3" key="1">
    <citation type="journal article" date="2012" name="Proc. Natl. Acad. Sci. U.S.A.">
        <title>Genome sequence of the button mushroom Agaricus bisporus reveals mechanisms governing adaptation to a humic-rich ecological niche.</title>
        <authorList>
            <person name="Morin E."/>
            <person name="Kohler A."/>
            <person name="Baker A.R."/>
            <person name="Foulongne-Oriol M."/>
            <person name="Lombard V."/>
            <person name="Nagy L.G."/>
            <person name="Ohm R.A."/>
            <person name="Patyshakuliyeva A."/>
            <person name="Brun A."/>
            <person name="Aerts A.L."/>
            <person name="Bailey A.M."/>
            <person name="Billette C."/>
            <person name="Coutinho P.M."/>
            <person name="Deakin G."/>
            <person name="Doddapaneni H."/>
            <person name="Floudas D."/>
            <person name="Grimwood J."/>
            <person name="Hilden K."/>
            <person name="Kuees U."/>
            <person name="LaButti K.M."/>
            <person name="Lapidus A."/>
            <person name="Lindquist E.A."/>
            <person name="Lucas S.M."/>
            <person name="Murat C."/>
            <person name="Riley R.W."/>
            <person name="Salamov A.A."/>
            <person name="Schmutz J."/>
            <person name="Subramanian V."/>
            <person name="Woesten H.A.B."/>
            <person name="Xu J."/>
            <person name="Eastwood D.C."/>
            <person name="Foster G.D."/>
            <person name="Sonnenberg A.S."/>
            <person name="Cullen D."/>
            <person name="de Vries R.P."/>
            <person name="Lundell T."/>
            <person name="Hibbett D.S."/>
            <person name="Henrissat B."/>
            <person name="Burton K.S."/>
            <person name="Kerrigan R.W."/>
            <person name="Challen M.P."/>
            <person name="Grigoriev I.V."/>
            <person name="Martin F."/>
        </authorList>
    </citation>
    <scope>NUCLEOTIDE SEQUENCE [LARGE SCALE GENOMIC DNA]</scope>
    <source>
        <strain evidence="3">JB137-S8 / ATCC MYA-4627 / FGSC 10392</strain>
    </source>
</reference>
<feature type="region of interest" description="Disordered" evidence="1">
    <location>
        <begin position="21"/>
        <end position="89"/>
    </location>
</feature>
<name>K5WZD3_AGABU</name>
<sequence length="871" mass="100327">MPQDGMGHGKVARSLMAYAGSGAGERDSDAQSCATDHEYGAGATEFDISTADEPESESAFSNTGRWSNAGSDLSETPDNPPNPHPFPNCDYILTDYHPHSGRNYTTHTLSDYGRQRTSKIPPNKEPWRPFRTRLDFEICELALESYLNKKQLKKLITLINKAITAGPDNGHEGFTIRSVDEVEKLWELTTKQHVKFQKAEVSVMYKNIPISYPFKFRDPWEWILEVVKDPQLAPLIAWEAQRVFHWDHIAETFLRFVDEPWTAEALWEIQSKLPQGATPIALIIYADKAKLSTFSTAKGYPIVVRFGNLPTNIRNSDGIGGGRIVGWLPIVHEDTKETGKTLFTNFKNAVWHESFLKFLETLIETDQTGKWVKCGDNVLRWLFAIILIFSADFEEYIIIDYYYQYNVNAMASGVLAAEREKELKSFGLRPVYTIFFAQFKQIIMDRESISKIDSQFDRIPRWPGLNHFKSVMNISFNDGSKNRDISSLFIFAATCVLGHDQKSAGYQLLMCLRPYLNVRMYAEFELHTHITILNGRKELQKFGIEMAKYIDIVNEEAGVLAAEDTEDEDVPNVQVKSWNFPKLHLRQHLFDDIINKGAARNFSTKPNERMHGPIRKSYLRRTNFKNFGDQILMADEMTVASSFIRSNLEMLDLWNTPKDSEADDGQNISTVSSISSEENYASVRRLLVPDKVPISFQDLENTSDRLFHRFRIRFQNWLSFFVRQYQIIPDQHQILSHKALKVEYTCLSDWKIKNNNLHCREEFHGHARYDCVLVHADPPYFARLKLLFTFSPFTPVYKHQNRPLRDKDLQLLRLRAVNSAESAEFISIHSVLRGAVLIPSGESGIYKDDYFVYDLLDPDMFLRARREIGVY</sequence>
<evidence type="ECO:0000313" key="2">
    <source>
        <dbReference type="EMBL" id="EKM75982.1"/>
    </source>
</evidence>
<dbReference type="RefSeq" id="XP_007333359.1">
    <property type="nucleotide sequence ID" value="XM_007333297.1"/>
</dbReference>
<dbReference type="Pfam" id="PF18759">
    <property type="entry name" value="Plavaka"/>
    <property type="match status" value="1"/>
</dbReference>
<dbReference type="eggNOG" id="ENOG502SIW4">
    <property type="taxonomic scope" value="Eukaryota"/>
</dbReference>
<accession>K5WZD3</accession>
<dbReference type="Proteomes" id="UP000008493">
    <property type="component" value="Unassembled WGS sequence"/>
</dbReference>
<evidence type="ECO:0000313" key="3">
    <source>
        <dbReference type="Proteomes" id="UP000008493"/>
    </source>
</evidence>
<dbReference type="GeneID" id="18832566"/>
<dbReference type="AlphaFoldDB" id="K5WZD3"/>
<dbReference type="STRING" id="597362.K5WZD3"/>
<dbReference type="HOGENOM" id="CLU_009122_0_0_1"/>
<dbReference type="OrthoDB" id="3239511at2759"/>
<gene>
    <name evidence="2" type="ORF">AGABI1DRAFT_94447</name>
</gene>
<feature type="compositionally biased region" description="Basic and acidic residues" evidence="1">
    <location>
        <begin position="24"/>
        <end position="39"/>
    </location>
</feature>
<protein>
    <submittedName>
        <fullName evidence="2">Uncharacterized protein</fullName>
    </submittedName>
</protein>
<dbReference type="InParanoid" id="K5WZD3"/>
<proteinExistence type="predicted"/>
<evidence type="ECO:0000256" key="1">
    <source>
        <dbReference type="SAM" id="MobiDB-lite"/>
    </source>
</evidence>
<feature type="compositionally biased region" description="Polar residues" evidence="1">
    <location>
        <begin position="58"/>
        <end position="76"/>
    </location>
</feature>
<keyword evidence="3" id="KW-1185">Reference proteome</keyword>
<dbReference type="OMA" id="YLVLDMY"/>
<organism evidence="2 3">
    <name type="scientific">Agaricus bisporus var. burnettii (strain JB137-S8 / ATCC MYA-4627 / FGSC 10392)</name>
    <name type="common">White button mushroom</name>
    <dbReference type="NCBI Taxonomy" id="597362"/>
    <lineage>
        <taxon>Eukaryota</taxon>
        <taxon>Fungi</taxon>
        <taxon>Dikarya</taxon>
        <taxon>Basidiomycota</taxon>
        <taxon>Agaricomycotina</taxon>
        <taxon>Agaricomycetes</taxon>
        <taxon>Agaricomycetidae</taxon>
        <taxon>Agaricales</taxon>
        <taxon>Agaricineae</taxon>
        <taxon>Agaricaceae</taxon>
        <taxon>Agaricus</taxon>
    </lineage>
</organism>
<dbReference type="KEGG" id="abp:AGABI1DRAFT94447"/>